<dbReference type="GO" id="GO:0015074">
    <property type="term" value="P:DNA integration"/>
    <property type="evidence" value="ECO:0007669"/>
    <property type="project" value="UniProtKB-KW"/>
</dbReference>
<dbReference type="PANTHER" id="PTHR30349">
    <property type="entry name" value="PHAGE INTEGRASE-RELATED"/>
    <property type="match status" value="1"/>
</dbReference>
<dbReference type="InterPro" id="IPR013762">
    <property type="entry name" value="Integrase-like_cat_sf"/>
</dbReference>
<reference evidence="7 8" key="1">
    <citation type="submission" date="2014-08" db="EMBL/GenBank/DDBJ databases">
        <authorList>
            <person name="Moulin Lionel"/>
        </authorList>
    </citation>
    <scope>NUCLEOTIDE SEQUENCE [LARGE SCALE GENOMIC DNA]</scope>
</reference>
<keyword evidence="4" id="KW-0233">DNA recombination</keyword>
<feature type="region of interest" description="Disordered" evidence="5">
    <location>
        <begin position="63"/>
        <end position="82"/>
    </location>
</feature>
<accession>A0A090EYX9</accession>
<name>A0A090EYX9_MESPL</name>
<dbReference type="SUPFAM" id="SSF56349">
    <property type="entry name" value="DNA breaking-rejoining enzymes"/>
    <property type="match status" value="1"/>
</dbReference>
<dbReference type="Gene3D" id="1.10.443.10">
    <property type="entry name" value="Intergrase catalytic core"/>
    <property type="match status" value="1"/>
</dbReference>
<dbReference type="Gene3D" id="1.10.150.130">
    <property type="match status" value="1"/>
</dbReference>
<evidence type="ECO:0000313" key="8">
    <source>
        <dbReference type="Proteomes" id="UP000046373"/>
    </source>
</evidence>
<proteinExistence type="inferred from homology"/>
<dbReference type="GO" id="GO:0006310">
    <property type="term" value="P:DNA recombination"/>
    <property type="evidence" value="ECO:0007669"/>
    <property type="project" value="UniProtKB-KW"/>
</dbReference>
<evidence type="ECO:0000259" key="6">
    <source>
        <dbReference type="PROSITE" id="PS51898"/>
    </source>
</evidence>
<dbReference type="AlphaFoldDB" id="A0A090EYX9"/>
<dbReference type="Pfam" id="PF00589">
    <property type="entry name" value="Phage_integrase"/>
    <property type="match status" value="1"/>
</dbReference>
<dbReference type="EMBL" id="CCNB01000011">
    <property type="protein sequence ID" value="CDX34606.1"/>
    <property type="molecule type" value="Genomic_DNA"/>
</dbReference>
<dbReference type="InterPro" id="IPR011010">
    <property type="entry name" value="DNA_brk_join_enz"/>
</dbReference>
<evidence type="ECO:0000256" key="3">
    <source>
        <dbReference type="ARBA" id="ARBA00023125"/>
    </source>
</evidence>
<dbReference type="Proteomes" id="UP000046373">
    <property type="component" value="Unassembled WGS sequence"/>
</dbReference>
<dbReference type="InterPro" id="IPR050090">
    <property type="entry name" value="Tyrosine_recombinase_XerCD"/>
</dbReference>
<dbReference type="GeneID" id="31890141"/>
<protein>
    <submittedName>
        <fullName evidence="7">Integrase family protein</fullName>
    </submittedName>
</protein>
<dbReference type="PANTHER" id="PTHR30349:SF41">
    <property type="entry name" value="INTEGRASE_RECOMBINASE PROTEIN MJ0367-RELATED"/>
    <property type="match status" value="1"/>
</dbReference>
<dbReference type="PROSITE" id="PS51898">
    <property type="entry name" value="TYR_RECOMBINASE"/>
    <property type="match status" value="1"/>
</dbReference>
<dbReference type="InterPro" id="IPR010998">
    <property type="entry name" value="Integrase_recombinase_N"/>
</dbReference>
<keyword evidence="3" id="KW-0238">DNA-binding</keyword>
<gene>
    <name evidence="7" type="ORF">MPLDJ20_190070</name>
</gene>
<dbReference type="InterPro" id="IPR002104">
    <property type="entry name" value="Integrase_catalytic"/>
</dbReference>
<evidence type="ECO:0000256" key="2">
    <source>
        <dbReference type="ARBA" id="ARBA00022908"/>
    </source>
</evidence>
<keyword evidence="2" id="KW-0229">DNA integration</keyword>
<evidence type="ECO:0000256" key="1">
    <source>
        <dbReference type="ARBA" id="ARBA00008857"/>
    </source>
</evidence>
<organism evidence="7 8">
    <name type="scientific">Mesorhizobium plurifarium</name>
    <dbReference type="NCBI Taxonomy" id="69974"/>
    <lineage>
        <taxon>Bacteria</taxon>
        <taxon>Pseudomonadati</taxon>
        <taxon>Pseudomonadota</taxon>
        <taxon>Alphaproteobacteria</taxon>
        <taxon>Hyphomicrobiales</taxon>
        <taxon>Phyllobacteriaceae</taxon>
        <taxon>Mesorhizobium</taxon>
    </lineage>
</organism>
<sequence length="413" mass="45199">MAHRRSVLSSRTSRAALPYSDAPEWEIINPGLRLGYRRGRGSYGRGGSWLAASRLPDGTRIQTKLGRSDDATSADGNGVLSHEQAKDAARAWQKALKVGSDAPAALTVNDALDRYFEARAAEGMKSIDDAKTRAAFHIRPKLGSIKVADLTIEKVRTWRDGMVTAQKRLRTGKFAKKPNIAQVDLADPEVIRRRRDTANRTLTTLKAALNWAFNNRLVADDTAWRLVKPYRGTTSARVRFLSPAEQKALVAASNGAIRDLVSAALVTGARFGELARLRVSDYDAANKSVFVAESKSGKPRHIPLPTGGAELFERLSADRPSGEPLLRQESGAAWAPSTYNRPWKALLAQAKLSDVTLHEIRHTYASTMVRNGAPLIVVAEALGHSDTRMAEKHYAHLAPSYVADTIRRLAPDI</sequence>
<evidence type="ECO:0000256" key="4">
    <source>
        <dbReference type="ARBA" id="ARBA00023172"/>
    </source>
</evidence>
<evidence type="ECO:0000256" key="5">
    <source>
        <dbReference type="SAM" id="MobiDB-lite"/>
    </source>
</evidence>
<feature type="domain" description="Tyr recombinase" evidence="6">
    <location>
        <begin position="236"/>
        <end position="407"/>
    </location>
</feature>
<evidence type="ECO:0000313" key="7">
    <source>
        <dbReference type="EMBL" id="CDX34606.1"/>
    </source>
</evidence>
<dbReference type="CDD" id="cd00796">
    <property type="entry name" value="INT_Rci_Hp1_C"/>
    <property type="match status" value="1"/>
</dbReference>
<comment type="similarity">
    <text evidence="1">Belongs to the 'phage' integrase family.</text>
</comment>
<dbReference type="GO" id="GO:0003677">
    <property type="term" value="F:DNA binding"/>
    <property type="evidence" value="ECO:0007669"/>
    <property type="project" value="UniProtKB-KW"/>
</dbReference>